<dbReference type="Proteomes" id="UP001367508">
    <property type="component" value="Unassembled WGS sequence"/>
</dbReference>
<sequence length="367" mass="41079">MPLGLRGEGLSSILSPLDSSLLVSLKLPCKETMTHSLWSIRRNSSILALVNKYEGQILKASCTCCTGTMLCDVGPHHHAYEPTSSYVSRVYASKLRCSLFDLHDHSLGFFPRVTREDSWLIRNFAYESNLMKMLNGAASSKGVSIQTHAIPWRGSFELVNLGGPSCGVTMTKEMTRRLIRPRGRGEGDESNLLWSRGRDRRSLWGNEKSEGLALMEGGWKHSNKEAWQRNDPRPRHRRSFLEQPKQLPDAGFNGRIAKIAHVETVTEAIGDHGCWPLRRRWPGEFGLTGRFVAMARRGSVPIHLSSAMKKRRDGCPELRHPQARQSSEGRPSRVTKLVGRKSEGEGEQNSAHNEGALDASRRKSPYA</sequence>
<accession>A0AAN9MA32</accession>
<protein>
    <submittedName>
        <fullName evidence="2">Uncharacterized protein</fullName>
    </submittedName>
</protein>
<proteinExistence type="predicted"/>
<reference evidence="2 3" key="1">
    <citation type="submission" date="2024-01" db="EMBL/GenBank/DDBJ databases">
        <title>The genomes of 5 underutilized Papilionoideae crops provide insights into root nodulation and disease resistanc.</title>
        <authorList>
            <person name="Jiang F."/>
        </authorList>
    </citation>
    <scope>NUCLEOTIDE SEQUENCE [LARGE SCALE GENOMIC DNA]</scope>
    <source>
        <strain evidence="2">LVBAO_FW01</strain>
        <tissue evidence="2">Leaves</tissue>
    </source>
</reference>
<comment type="caution">
    <text evidence="2">The sequence shown here is derived from an EMBL/GenBank/DDBJ whole genome shotgun (WGS) entry which is preliminary data.</text>
</comment>
<evidence type="ECO:0000313" key="2">
    <source>
        <dbReference type="EMBL" id="KAK7350201.1"/>
    </source>
</evidence>
<feature type="region of interest" description="Disordered" evidence="1">
    <location>
        <begin position="307"/>
        <end position="367"/>
    </location>
</feature>
<dbReference type="EMBL" id="JAYMYQ010000002">
    <property type="protein sequence ID" value="KAK7350201.1"/>
    <property type="molecule type" value="Genomic_DNA"/>
</dbReference>
<dbReference type="AlphaFoldDB" id="A0AAN9MA32"/>
<evidence type="ECO:0000256" key="1">
    <source>
        <dbReference type="SAM" id="MobiDB-lite"/>
    </source>
</evidence>
<organism evidence="2 3">
    <name type="scientific">Canavalia gladiata</name>
    <name type="common">Sword bean</name>
    <name type="synonym">Dolichos gladiatus</name>
    <dbReference type="NCBI Taxonomy" id="3824"/>
    <lineage>
        <taxon>Eukaryota</taxon>
        <taxon>Viridiplantae</taxon>
        <taxon>Streptophyta</taxon>
        <taxon>Embryophyta</taxon>
        <taxon>Tracheophyta</taxon>
        <taxon>Spermatophyta</taxon>
        <taxon>Magnoliopsida</taxon>
        <taxon>eudicotyledons</taxon>
        <taxon>Gunneridae</taxon>
        <taxon>Pentapetalae</taxon>
        <taxon>rosids</taxon>
        <taxon>fabids</taxon>
        <taxon>Fabales</taxon>
        <taxon>Fabaceae</taxon>
        <taxon>Papilionoideae</taxon>
        <taxon>50 kb inversion clade</taxon>
        <taxon>NPAAA clade</taxon>
        <taxon>indigoferoid/millettioid clade</taxon>
        <taxon>Phaseoleae</taxon>
        <taxon>Canavalia</taxon>
    </lineage>
</organism>
<name>A0AAN9MA32_CANGL</name>
<gene>
    <name evidence="2" type="ORF">VNO77_08457</name>
</gene>
<evidence type="ECO:0000313" key="3">
    <source>
        <dbReference type="Proteomes" id="UP001367508"/>
    </source>
</evidence>
<keyword evidence="3" id="KW-1185">Reference proteome</keyword>